<organism evidence="1 2">
    <name type="scientific">Elsinoe batatas</name>
    <dbReference type="NCBI Taxonomy" id="2601811"/>
    <lineage>
        <taxon>Eukaryota</taxon>
        <taxon>Fungi</taxon>
        <taxon>Dikarya</taxon>
        <taxon>Ascomycota</taxon>
        <taxon>Pezizomycotina</taxon>
        <taxon>Dothideomycetes</taxon>
        <taxon>Dothideomycetidae</taxon>
        <taxon>Myriangiales</taxon>
        <taxon>Elsinoaceae</taxon>
        <taxon>Elsinoe</taxon>
    </lineage>
</organism>
<gene>
    <name evidence="1" type="ORF">KVT40_007792</name>
</gene>
<name>A0A8K0KWS9_9PEZI</name>
<comment type="caution">
    <text evidence="1">The sequence shown here is derived from an EMBL/GenBank/DDBJ whole genome shotgun (WGS) entry which is preliminary data.</text>
</comment>
<accession>A0A8K0KWS9</accession>
<dbReference type="AlphaFoldDB" id="A0A8K0KWS9"/>
<keyword evidence="2" id="KW-1185">Reference proteome</keyword>
<sequence>MAVVSKVGFCDLPPEIRRSIYALVSNDDPAIIFCLTDGEKPRGVPRHETRPNSPRRIYNLMRTCRLVYVETISILYAKVRACLIIRGQYQSPPEASHQIVISPRIDLCRILAIDLYISPRLPRTLESLLVVFDLGRTLHDLKITFSWAAEEFVHAARKARRHHGGTLQQELAIPLQAMIEFWPSIRVHNRISLRFPSNAPLGKWRKKIRRAEEERVKALDQTVARALP</sequence>
<reference evidence="1" key="1">
    <citation type="submission" date="2021-07" db="EMBL/GenBank/DDBJ databases">
        <title>Elsinoe batatas strain:CRI-CJ2 Genome sequencing and assembly.</title>
        <authorList>
            <person name="Huang L."/>
        </authorList>
    </citation>
    <scope>NUCLEOTIDE SEQUENCE</scope>
    <source>
        <strain evidence="1">CRI-CJ2</strain>
    </source>
</reference>
<dbReference type="Proteomes" id="UP000809789">
    <property type="component" value="Unassembled WGS sequence"/>
</dbReference>
<proteinExistence type="predicted"/>
<evidence type="ECO:0000313" key="1">
    <source>
        <dbReference type="EMBL" id="KAG8624725.1"/>
    </source>
</evidence>
<dbReference type="OrthoDB" id="5272396at2759"/>
<dbReference type="EMBL" id="JAESVG020000009">
    <property type="protein sequence ID" value="KAG8624725.1"/>
    <property type="molecule type" value="Genomic_DNA"/>
</dbReference>
<evidence type="ECO:0000313" key="2">
    <source>
        <dbReference type="Proteomes" id="UP000809789"/>
    </source>
</evidence>
<protein>
    <submittedName>
        <fullName evidence="1">Uncharacterized protein</fullName>
    </submittedName>
</protein>